<gene>
    <name evidence="1" type="ORF">H9729_00755</name>
</gene>
<dbReference type="EMBL" id="DXCQ01000008">
    <property type="protein sequence ID" value="HIY96196.1"/>
    <property type="molecule type" value="Genomic_DNA"/>
</dbReference>
<evidence type="ECO:0000313" key="2">
    <source>
        <dbReference type="Proteomes" id="UP000886750"/>
    </source>
</evidence>
<evidence type="ECO:0000313" key="1">
    <source>
        <dbReference type="EMBL" id="HIY96196.1"/>
    </source>
</evidence>
<dbReference type="Gene3D" id="3.10.580.10">
    <property type="entry name" value="CBS-domain"/>
    <property type="match status" value="1"/>
</dbReference>
<evidence type="ECO:0008006" key="3">
    <source>
        <dbReference type="Google" id="ProtNLM"/>
    </source>
</evidence>
<dbReference type="AlphaFoldDB" id="A0A9D2CS29"/>
<name>A0A9D2CS29_9FIRM</name>
<organism evidence="1 2">
    <name type="scientific">Candidatus Borkfalkia excrementigallinarum</name>
    <dbReference type="NCBI Taxonomy" id="2838506"/>
    <lineage>
        <taxon>Bacteria</taxon>
        <taxon>Bacillati</taxon>
        <taxon>Bacillota</taxon>
        <taxon>Clostridia</taxon>
        <taxon>Christensenellales</taxon>
        <taxon>Christensenellaceae</taxon>
        <taxon>Candidatus Borkfalkia</taxon>
    </lineage>
</organism>
<proteinExistence type="predicted"/>
<reference evidence="1" key="1">
    <citation type="journal article" date="2021" name="PeerJ">
        <title>Extensive microbial diversity within the chicken gut microbiome revealed by metagenomics and culture.</title>
        <authorList>
            <person name="Gilroy R."/>
            <person name="Ravi A."/>
            <person name="Getino M."/>
            <person name="Pursley I."/>
            <person name="Horton D.L."/>
            <person name="Alikhan N.F."/>
            <person name="Baker D."/>
            <person name="Gharbi K."/>
            <person name="Hall N."/>
            <person name="Watson M."/>
            <person name="Adriaenssens E.M."/>
            <person name="Foster-Nyarko E."/>
            <person name="Jarju S."/>
            <person name="Secka A."/>
            <person name="Antonio M."/>
            <person name="Oren A."/>
            <person name="Chaudhuri R.R."/>
            <person name="La Ragione R."/>
            <person name="Hildebrand F."/>
            <person name="Pallen M.J."/>
        </authorList>
    </citation>
    <scope>NUCLEOTIDE SEQUENCE</scope>
    <source>
        <strain evidence="1">1345</strain>
    </source>
</reference>
<sequence>MEYGNAARFLKSYNNIESRLKILYSARPTQNFTDLVKRCTDLNITVRRYENELVDYGKLRNAIVHRTAGGELFIANPCDEVVDTIESIERQICDPPRITDALKVKKLASVFADKPLLEAAETFARERQKTLLVYDHGKMAGVLNCYCLYEEIARRAAAGENVTDFLKNTLCRDVLDQKVLEKYLVMSREANVFDVFEAFETHKGIYAVIVTENGVLGEKALLLITPSDFPLINRFLETYCAKAF</sequence>
<dbReference type="Proteomes" id="UP000886750">
    <property type="component" value="Unassembled WGS sequence"/>
</dbReference>
<protein>
    <recommendedName>
        <fullName evidence="3">CBS domain-containing protein</fullName>
    </recommendedName>
</protein>
<dbReference type="SUPFAM" id="SSF54631">
    <property type="entry name" value="CBS-domain pair"/>
    <property type="match status" value="1"/>
</dbReference>
<dbReference type="InterPro" id="IPR046342">
    <property type="entry name" value="CBS_dom_sf"/>
</dbReference>
<accession>A0A9D2CS29</accession>
<comment type="caution">
    <text evidence="1">The sequence shown here is derived from an EMBL/GenBank/DDBJ whole genome shotgun (WGS) entry which is preliminary data.</text>
</comment>
<reference evidence="1" key="2">
    <citation type="submission" date="2021-04" db="EMBL/GenBank/DDBJ databases">
        <authorList>
            <person name="Gilroy R."/>
        </authorList>
    </citation>
    <scope>NUCLEOTIDE SEQUENCE</scope>
    <source>
        <strain evidence="1">1345</strain>
    </source>
</reference>